<evidence type="ECO:0000256" key="8">
    <source>
        <dbReference type="ARBA" id="ARBA00023157"/>
    </source>
</evidence>
<keyword evidence="6 13" id="KW-1133">Transmembrane helix</keyword>
<feature type="domain" description="Fibronectin type-III" evidence="16">
    <location>
        <begin position="749"/>
        <end position="848"/>
    </location>
</feature>
<dbReference type="GO" id="GO:0016020">
    <property type="term" value="C:membrane"/>
    <property type="evidence" value="ECO:0007669"/>
    <property type="project" value="UniProtKB-SubCell"/>
</dbReference>
<dbReference type="Pfam" id="PF00041">
    <property type="entry name" value="fn3"/>
    <property type="match status" value="12"/>
</dbReference>
<dbReference type="InterPro" id="IPR036116">
    <property type="entry name" value="FN3_sf"/>
</dbReference>
<keyword evidence="2 13" id="KW-0812">Transmembrane</keyword>
<feature type="domain" description="Ig-like" evidence="15">
    <location>
        <begin position="345"/>
        <end position="438"/>
    </location>
</feature>
<evidence type="ECO:0000256" key="14">
    <source>
        <dbReference type="SAM" id="SignalP"/>
    </source>
</evidence>
<evidence type="ECO:0000259" key="15">
    <source>
        <dbReference type="PROSITE" id="PS50835"/>
    </source>
</evidence>
<evidence type="ECO:0000256" key="6">
    <source>
        <dbReference type="ARBA" id="ARBA00022989"/>
    </source>
</evidence>
<proteinExistence type="inferred from homology"/>
<comment type="caution">
    <text evidence="17">The sequence shown here is derived from an EMBL/GenBank/DDBJ whole genome shotgun (WGS) entry which is preliminary data.</text>
</comment>
<evidence type="ECO:0000256" key="3">
    <source>
        <dbReference type="ARBA" id="ARBA00022729"/>
    </source>
</evidence>
<accession>A0A1D1UP75</accession>
<feature type="domain" description="Fibronectin type-III" evidence="16">
    <location>
        <begin position="1570"/>
        <end position="1671"/>
    </location>
</feature>
<feature type="domain" description="Fibronectin type-III" evidence="16">
    <location>
        <begin position="640"/>
        <end position="747"/>
    </location>
</feature>
<keyword evidence="8" id="KW-1015">Disulfide bond</keyword>
<keyword evidence="4" id="KW-0677">Repeat</keyword>
<evidence type="ECO:0000256" key="12">
    <source>
        <dbReference type="SAM" id="MobiDB-lite"/>
    </source>
</evidence>
<dbReference type="Proteomes" id="UP000186922">
    <property type="component" value="Unassembled WGS sequence"/>
</dbReference>
<feature type="domain" description="Fibronectin type-III" evidence="16">
    <location>
        <begin position="1369"/>
        <end position="1464"/>
    </location>
</feature>
<dbReference type="FunFam" id="2.60.40.10:FF:000158">
    <property type="entry name" value="Sidekick cell adhesion molecule 2"/>
    <property type="match status" value="1"/>
</dbReference>
<evidence type="ECO:0000256" key="2">
    <source>
        <dbReference type="ARBA" id="ARBA00022692"/>
    </source>
</evidence>
<organism evidence="17 18">
    <name type="scientific">Ramazzottius varieornatus</name>
    <name type="common">Water bear</name>
    <name type="synonym">Tardigrade</name>
    <dbReference type="NCBI Taxonomy" id="947166"/>
    <lineage>
        <taxon>Eukaryota</taxon>
        <taxon>Metazoa</taxon>
        <taxon>Ecdysozoa</taxon>
        <taxon>Tardigrada</taxon>
        <taxon>Eutardigrada</taxon>
        <taxon>Parachela</taxon>
        <taxon>Hypsibioidea</taxon>
        <taxon>Ramazzottiidae</taxon>
        <taxon>Ramazzottius</taxon>
    </lineage>
</organism>
<feature type="domain" description="Fibronectin type-III" evidence="16">
    <location>
        <begin position="961"/>
        <end position="1059"/>
    </location>
</feature>
<reference evidence="17 18" key="1">
    <citation type="journal article" date="2016" name="Nat. Commun.">
        <title>Extremotolerant tardigrade genome and improved radiotolerance of human cultured cells by tardigrade-unique protein.</title>
        <authorList>
            <person name="Hashimoto T."/>
            <person name="Horikawa D.D."/>
            <person name="Saito Y."/>
            <person name="Kuwahara H."/>
            <person name="Kozuka-Hata H."/>
            <person name="Shin-I T."/>
            <person name="Minakuchi Y."/>
            <person name="Ohishi K."/>
            <person name="Motoyama A."/>
            <person name="Aizu T."/>
            <person name="Enomoto A."/>
            <person name="Kondo K."/>
            <person name="Tanaka S."/>
            <person name="Hara Y."/>
            <person name="Koshikawa S."/>
            <person name="Sagara H."/>
            <person name="Miura T."/>
            <person name="Yokobori S."/>
            <person name="Miyagawa K."/>
            <person name="Suzuki Y."/>
            <person name="Kubo T."/>
            <person name="Oyama M."/>
            <person name="Kohara Y."/>
            <person name="Fujiyama A."/>
            <person name="Arakawa K."/>
            <person name="Katayama T."/>
            <person name="Toyoda A."/>
            <person name="Kunieda T."/>
        </authorList>
    </citation>
    <scope>NUCLEOTIDE SEQUENCE [LARGE SCALE GENOMIC DNA]</scope>
    <source>
        <strain evidence="17 18">YOKOZUNA-1</strain>
    </source>
</reference>
<feature type="domain" description="Ig-like" evidence="15">
    <location>
        <begin position="452"/>
        <end position="541"/>
    </location>
</feature>
<feature type="compositionally biased region" description="Acidic residues" evidence="12">
    <location>
        <begin position="2184"/>
        <end position="2193"/>
    </location>
</feature>
<dbReference type="SMART" id="SM00060">
    <property type="entry name" value="FN3"/>
    <property type="match status" value="13"/>
</dbReference>
<feature type="chain" id="PRO_5008897442" description="Protein sidekick" evidence="14">
    <location>
        <begin position="27"/>
        <end position="2297"/>
    </location>
</feature>
<evidence type="ECO:0000313" key="18">
    <source>
        <dbReference type="Proteomes" id="UP000186922"/>
    </source>
</evidence>
<feature type="domain" description="Fibronectin type-III" evidence="16">
    <location>
        <begin position="1272"/>
        <end position="1365"/>
    </location>
</feature>
<feature type="compositionally biased region" description="Acidic residues" evidence="12">
    <location>
        <begin position="1553"/>
        <end position="1567"/>
    </location>
</feature>
<comment type="subcellular location">
    <subcellularLocation>
        <location evidence="1">Membrane</location>
        <topology evidence="1">Single-pass type I membrane protein</topology>
    </subcellularLocation>
</comment>
<dbReference type="SMART" id="SM00408">
    <property type="entry name" value="IGc2"/>
    <property type="match status" value="5"/>
</dbReference>
<dbReference type="Gene3D" id="2.60.40.10">
    <property type="entry name" value="Immunoglobulins"/>
    <property type="match status" value="19"/>
</dbReference>
<feature type="domain" description="Fibronectin type-III" evidence="16">
    <location>
        <begin position="1900"/>
        <end position="1999"/>
    </location>
</feature>
<dbReference type="PANTHER" id="PTHR44170">
    <property type="entry name" value="PROTEIN SIDEKICK"/>
    <property type="match status" value="1"/>
</dbReference>
<comment type="similarity">
    <text evidence="11">Belongs to the sidekick family.</text>
</comment>
<feature type="compositionally biased region" description="Basic and acidic residues" evidence="12">
    <location>
        <begin position="2234"/>
        <end position="2246"/>
    </location>
</feature>
<evidence type="ECO:0000259" key="16">
    <source>
        <dbReference type="PROSITE" id="PS50853"/>
    </source>
</evidence>
<dbReference type="PROSITE" id="PS50853">
    <property type="entry name" value="FN3"/>
    <property type="match status" value="13"/>
</dbReference>
<keyword evidence="18" id="KW-1185">Reference proteome</keyword>
<evidence type="ECO:0008006" key="19">
    <source>
        <dbReference type="Google" id="ProtNLM"/>
    </source>
</evidence>
<evidence type="ECO:0000256" key="7">
    <source>
        <dbReference type="ARBA" id="ARBA00023136"/>
    </source>
</evidence>
<feature type="region of interest" description="Disordered" evidence="12">
    <location>
        <begin position="2158"/>
        <end position="2207"/>
    </location>
</feature>
<feature type="compositionally biased region" description="Polar residues" evidence="12">
    <location>
        <begin position="2159"/>
        <end position="2172"/>
    </location>
</feature>
<dbReference type="SUPFAM" id="SSF48726">
    <property type="entry name" value="Immunoglobulin"/>
    <property type="match status" value="6"/>
</dbReference>
<dbReference type="FunFam" id="2.60.40.10:FF:000028">
    <property type="entry name" value="Neuronal cell adhesion molecule"/>
    <property type="match status" value="4"/>
</dbReference>
<feature type="domain" description="Ig-like" evidence="15">
    <location>
        <begin position="40"/>
        <end position="131"/>
    </location>
</feature>
<dbReference type="InterPro" id="IPR007110">
    <property type="entry name" value="Ig-like_dom"/>
</dbReference>
<sequence>MEKWRWLSYGILIGILCGMVFQPVSGSGENRDTGGVNAGPLFYQQPLLRGATLRATTAVILPGSSQTLICKASGTPRPNYRWLKNGVPLNEAPLEDGEWTINAVAEVDAGEYRCIAESPLGSVLSQALELKIVPPAHITPFQPFHDPIRRVKEGEALILRPPWIESVPNASYTWYAGDRPVSDKANSRKYVLTLENALVILDVSNEENGPYHVEAFNLQLGQRRVSEPVNVVVSVDATSPLVKFPPGFVVPPVNVTVKPGDQEATFECIVNSRPLPELRLSWRRAGKDGRVLQSDGINYRVIADGHRLTVLNPNHSHEDSYECLAELPGVGTASHRAYLTIASPPVIVQRPENQMQAQRGQTVVIPCGSHGQPPVTRQWFKNAQLLAFPAVPQETDKLKMMLNGSLSVSTFVPEDDTGMYQCFVRTSAGEDSANTWLHSKPLPEMSAALMFPSTSPPSPSTISVLESQPAVLPCSIANASPTNTKWLFNGTPIVATSTHYSVDVSSGDLLISFTSRSMSGIYNCLVQSTDGASMNHTITLTVTDRTRISRAPKDARLVIGSKVSFLCGVTKEPSVKAELQWYQDGKILDIGAYSPRRQILPDGTLEITSARSSDIGLYTCRVFSTAGNDSQSARLDVIELPYAPRIRAELINGTKHVNVSWLPDFDGNSPIVRFILQYKQISDTTDPASQLDIGWQTLLSNFSATDRFYIVKDLKPSASYQFRVSAVNNVGEGLPSTPTPPILLPQTPPTSAPKFAASARNATAIMVQWQPPAESEWNGILRGYYIRYKLAGYNDLGWTEIPVNQEARRNFLLEDLIAWKLYEIQMAAFNDKGVGVWSESARVKTLEGVPEAAPTDVLGKALSPTSLSVSWRQIEPQQINGVNQGYRVEIWDHLSTLDNPPLKSVEVAPSAYDPLEHQTAQFDNLKKFETYNITIFGFTSAGSGPRSPAIQVTTLEDFPGPVQSLHITNIRDRTLDVSWSVPESPNGIITGYTVECAQLDTLTNSTAAARVFRFPPELKSFTVTELTPQTNYLIKVYASTGVGDGEARIARIQSSVPPTLPCPPENVQITDIQARNATIRFEPVCDGNTSILQINCDIQTREMKADMWKKFHVQKDNFTDGQFTLGNLSPFTEYRVRLSVENVVGPSLPSGASDWFQSLSDRPSNSPDNFSLRAINATAIRARWTPLVTSQWNGKPGNYWISFRSLNASLTAPQSGQLSLLVNDSTSGSTVLATLEEFTTYEAVIEARNDIGSSGNSTAVIETTRESVPSSPPEGVLAHGIGSTAIVVQWSNISSVHQNGILLGFKVFYTTGTDTKTLDIPDPSSHSATLINLEKYKEYAVQVAGYTRMGTGVRSQVVTERTLEDVPDRPYNVLFPEVSQTQTKMVWEAPVRPNGLILGYRVSFKLEGGYTDVDSAFLPANARSFLASNLRPDKIYWFTLVANTSVGWGSPLEVPVKTVQFRERPGKPSKPGVSVSMIQSRSLSVSWQAGHADENAPLRYFQLQYCKVPESSWKSVPEKLDARTTSYTIQDLKPDSLYKFRVQAINDVGNSEWSDESEAAETSEDVPDAPPQDFNAVPYTTSSLTLSWQSPPADNINGRLIGYTIQYHRLLPGITLSSTSSFDEVTVSANTTTYNLTDLMRRATYEVRITAFTVVGAGPFSPLLTVYVGEAVPSSKPSDVAVEAVSSSSVTISWTPVPTPVDGSGVPTGYKVIFIDTANGAEEGVDLVEPTVVRHTIRNLHPFSKYQFVVLAFNAAGDGPKGVAVEATTSEGIPNAPENVRVDDIQLNQVKVLWNAPARPNGVLRGYEVIYSTMKEIKESPQVPFQPLAVSSIPYALSSTGSAMKAQKTRHKRVGPNETSIVLTGLEEMAAYSIGVRVETGQGFGNASYINVTTGPQPGSPGKPSRLQVDLAETAVSLRWKKGEVGGAPVTGYLIQGRRDDSSSWDTVDTLSGGPVEHHDLSYLNLVPSTRYAFRVVAVNRLGVSMPSEASPEIQTPNWNSVVGLAPKKPFYMELWFLILVAATGSVLVILLIACLCIKSKAAKYRQEVEKVISSADILAFPEDDEFAAPTAFELRQSMRRSTRKSSHNTSNVYASSAAAASLRRKHVLSNTARAPPFTISAPPAGINPSIAYSDIADVSELYPPHVNRAFVNNEDSRAQSIAGTSRASSSLTEKRSEMLNESSTDEVDDESGEMANKSEGDVLDEQSSSFVNHYANVKNNLGRSWAETVGTNDSRHTARLPDKPRVPYRRSTATSISASIADSDSTSISFSGINQQLLVNNTPGSRNPLPGFSSFV</sequence>
<dbReference type="InterPro" id="IPR003599">
    <property type="entry name" value="Ig_sub"/>
</dbReference>
<dbReference type="Pfam" id="PF13927">
    <property type="entry name" value="Ig_3"/>
    <property type="match status" value="4"/>
</dbReference>
<evidence type="ECO:0000256" key="9">
    <source>
        <dbReference type="ARBA" id="ARBA00023180"/>
    </source>
</evidence>
<feature type="transmembrane region" description="Helical" evidence="13">
    <location>
        <begin position="2015"/>
        <end position="2038"/>
    </location>
</feature>
<evidence type="ECO:0000256" key="1">
    <source>
        <dbReference type="ARBA" id="ARBA00004479"/>
    </source>
</evidence>
<feature type="domain" description="Fibronectin type-III" evidence="16">
    <location>
        <begin position="1776"/>
        <end position="1898"/>
    </location>
</feature>
<dbReference type="OrthoDB" id="8923679at2759"/>
<feature type="domain" description="Fibronectin type-III" evidence="16">
    <location>
        <begin position="853"/>
        <end position="957"/>
    </location>
</feature>
<dbReference type="InterPro" id="IPR036179">
    <property type="entry name" value="Ig-like_dom_sf"/>
</dbReference>
<dbReference type="GO" id="GO:0098609">
    <property type="term" value="P:cell-cell adhesion"/>
    <property type="evidence" value="ECO:0007669"/>
    <property type="project" value="TreeGrafter"/>
</dbReference>
<dbReference type="PROSITE" id="PS50835">
    <property type="entry name" value="IG_LIKE"/>
    <property type="match status" value="5"/>
</dbReference>
<feature type="domain" description="Fibronectin type-III" evidence="16">
    <location>
        <begin position="1676"/>
        <end position="1772"/>
    </location>
</feature>
<keyword evidence="9" id="KW-0325">Glycoprotein</keyword>
<dbReference type="InterPro" id="IPR013098">
    <property type="entry name" value="Ig_I-set"/>
</dbReference>
<feature type="region of interest" description="Disordered" evidence="12">
    <location>
        <begin position="1551"/>
        <end position="1571"/>
    </location>
</feature>
<dbReference type="STRING" id="947166.A0A1D1UP75"/>
<dbReference type="PRINTS" id="PR00014">
    <property type="entry name" value="FNTYPEIII"/>
</dbReference>
<dbReference type="InterPro" id="IPR003961">
    <property type="entry name" value="FN3_dom"/>
</dbReference>
<evidence type="ECO:0000256" key="10">
    <source>
        <dbReference type="ARBA" id="ARBA00023319"/>
    </source>
</evidence>
<evidence type="ECO:0000256" key="13">
    <source>
        <dbReference type="SAM" id="Phobius"/>
    </source>
</evidence>
<dbReference type="CDD" id="cd00063">
    <property type="entry name" value="FN3"/>
    <property type="match status" value="13"/>
</dbReference>
<dbReference type="InterPro" id="IPR003598">
    <property type="entry name" value="Ig_sub2"/>
</dbReference>
<feature type="domain" description="Fibronectin type-III" evidence="16">
    <location>
        <begin position="1467"/>
        <end position="1565"/>
    </location>
</feature>
<evidence type="ECO:0000256" key="5">
    <source>
        <dbReference type="ARBA" id="ARBA00022889"/>
    </source>
</evidence>
<dbReference type="SUPFAM" id="SSF49265">
    <property type="entry name" value="Fibronectin type III"/>
    <property type="match status" value="7"/>
</dbReference>
<protein>
    <recommendedName>
        <fullName evidence="19">Protein sidekick</fullName>
    </recommendedName>
</protein>
<dbReference type="SMART" id="SM00409">
    <property type="entry name" value="IG"/>
    <property type="match status" value="6"/>
</dbReference>
<evidence type="ECO:0000256" key="4">
    <source>
        <dbReference type="ARBA" id="ARBA00022737"/>
    </source>
</evidence>
<dbReference type="InterPro" id="IPR013783">
    <property type="entry name" value="Ig-like_fold"/>
</dbReference>
<dbReference type="Pfam" id="PF07679">
    <property type="entry name" value="I-set"/>
    <property type="match status" value="1"/>
</dbReference>
<dbReference type="PANTHER" id="PTHR44170:SF49">
    <property type="entry name" value="PROTEIN SIDEKICK-1 ISOFORM X1"/>
    <property type="match status" value="1"/>
</dbReference>
<feature type="domain" description="Fibronectin type-III" evidence="16">
    <location>
        <begin position="1063"/>
        <end position="1161"/>
    </location>
</feature>
<feature type="signal peptide" evidence="14">
    <location>
        <begin position="1"/>
        <end position="26"/>
    </location>
</feature>
<feature type="domain" description="Ig-like" evidence="15">
    <location>
        <begin position="246"/>
        <end position="340"/>
    </location>
</feature>
<feature type="domain" description="Ig-like" evidence="15">
    <location>
        <begin position="546"/>
        <end position="636"/>
    </location>
</feature>
<keyword evidence="10" id="KW-0393">Immunoglobulin domain</keyword>
<gene>
    <name evidence="17" type="primary">RvY_00745-1</name>
    <name evidence="17" type="synonym">RvY_00745.1</name>
    <name evidence="17" type="ORF">RvY_00745</name>
</gene>
<keyword evidence="3 14" id="KW-0732">Signal</keyword>
<dbReference type="EMBL" id="BDGG01000001">
    <property type="protein sequence ID" value="GAU87968.1"/>
    <property type="molecule type" value="Genomic_DNA"/>
</dbReference>
<evidence type="ECO:0000256" key="11">
    <source>
        <dbReference type="ARBA" id="ARBA00061621"/>
    </source>
</evidence>
<keyword evidence="5" id="KW-0130">Cell adhesion</keyword>
<feature type="region of interest" description="Disordered" evidence="12">
    <location>
        <begin position="2229"/>
        <end position="2250"/>
    </location>
</feature>
<feature type="domain" description="Fibronectin type-III" evidence="16">
    <location>
        <begin position="1166"/>
        <end position="1267"/>
    </location>
</feature>
<keyword evidence="7 13" id="KW-0472">Membrane</keyword>
<name>A0A1D1UP75_RAMVA</name>
<evidence type="ECO:0000313" key="17">
    <source>
        <dbReference type="EMBL" id="GAU87968.1"/>
    </source>
</evidence>